<proteinExistence type="predicted"/>
<keyword evidence="2" id="KW-1185">Reference proteome</keyword>
<dbReference type="Gene3D" id="3.80.10.10">
    <property type="entry name" value="Ribonuclease Inhibitor"/>
    <property type="match status" value="1"/>
</dbReference>
<dbReference type="Proteomes" id="UP001054902">
    <property type="component" value="Unassembled WGS sequence"/>
</dbReference>
<dbReference type="InterPro" id="IPR026906">
    <property type="entry name" value="LRR_5"/>
</dbReference>
<dbReference type="EMBL" id="BLLK01000022">
    <property type="protein sequence ID" value="GFH47203.1"/>
    <property type="molecule type" value="Genomic_DNA"/>
</dbReference>
<name>A0AAD3CKE4_9STRA</name>
<dbReference type="InterPro" id="IPR032675">
    <property type="entry name" value="LRR_dom_sf"/>
</dbReference>
<evidence type="ECO:0000313" key="2">
    <source>
        <dbReference type="Proteomes" id="UP001054902"/>
    </source>
</evidence>
<accession>A0AAD3CKE4</accession>
<reference evidence="1 2" key="1">
    <citation type="journal article" date="2021" name="Sci. Rep.">
        <title>The genome of the diatom Chaetoceros tenuissimus carries an ancient integrated fragment of an extant virus.</title>
        <authorList>
            <person name="Hongo Y."/>
            <person name="Kimura K."/>
            <person name="Takaki Y."/>
            <person name="Yoshida Y."/>
            <person name="Baba S."/>
            <person name="Kobayashi G."/>
            <person name="Nagasaki K."/>
            <person name="Hano T."/>
            <person name="Tomaru Y."/>
        </authorList>
    </citation>
    <scope>NUCLEOTIDE SEQUENCE [LARGE SCALE GENOMIC DNA]</scope>
    <source>
        <strain evidence="1 2">NIES-3715</strain>
    </source>
</reference>
<evidence type="ECO:0000313" key="1">
    <source>
        <dbReference type="EMBL" id="GFH47203.1"/>
    </source>
</evidence>
<organism evidence="1 2">
    <name type="scientific">Chaetoceros tenuissimus</name>
    <dbReference type="NCBI Taxonomy" id="426638"/>
    <lineage>
        <taxon>Eukaryota</taxon>
        <taxon>Sar</taxon>
        <taxon>Stramenopiles</taxon>
        <taxon>Ochrophyta</taxon>
        <taxon>Bacillariophyta</taxon>
        <taxon>Coscinodiscophyceae</taxon>
        <taxon>Chaetocerotophycidae</taxon>
        <taxon>Chaetocerotales</taxon>
        <taxon>Chaetocerotaceae</taxon>
        <taxon>Chaetoceros</taxon>
    </lineage>
</organism>
<protein>
    <submittedName>
        <fullName evidence="1">Uncharacterized protein</fullName>
    </submittedName>
</protein>
<gene>
    <name evidence="1" type="ORF">CTEN210_03678</name>
</gene>
<sequence length="246" mass="28655">MTPSYKAIHYNQGAIWWDETTQLPLIHTKEERNTWTHIIIDEGVKAVPPYTFFGCEHVTLITMYDSLERLENHCFSHNKRLVKIIWSKKLKYIGYCCFYGCLSLEAAYIPSSCRQLDYATFEKCIKFKILSASLATKLCYGVILDTKLLELSPFEGYERDGSNNHSINHWIKFRHNGQPHLQLHKICFGLNPTIEKISEAIRLQGNDSMWIKDDIGVTAFEYLVLNPTCDMDVVNDFVLRILDFFR</sequence>
<dbReference type="AlphaFoldDB" id="A0AAD3CKE4"/>
<dbReference type="Pfam" id="PF13306">
    <property type="entry name" value="LRR_5"/>
    <property type="match status" value="1"/>
</dbReference>
<dbReference type="SUPFAM" id="SSF52058">
    <property type="entry name" value="L domain-like"/>
    <property type="match status" value="1"/>
</dbReference>
<comment type="caution">
    <text evidence="1">The sequence shown here is derived from an EMBL/GenBank/DDBJ whole genome shotgun (WGS) entry which is preliminary data.</text>
</comment>